<reference evidence="3" key="1">
    <citation type="submission" date="2021-06" db="EMBL/GenBank/DDBJ databases">
        <title>Comparative genomics, transcriptomics and evolutionary studies reveal genomic signatures of adaptation to plant cell wall in hemibiotrophic fungi.</title>
        <authorList>
            <consortium name="DOE Joint Genome Institute"/>
            <person name="Baroncelli R."/>
            <person name="Diaz J.F."/>
            <person name="Benocci T."/>
            <person name="Peng M."/>
            <person name="Battaglia E."/>
            <person name="Haridas S."/>
            <person name="Andreopoulos W."/>
            <person name="Labutti K."/>
            <person name="Pangilinan J."/>
            <person name="Floch G.L."/>
            <person name="Makela M.R."/>
            <person name="Henrissat B."/>
            <person name="Grigoriev I.V."/>
            <person name="Crouch J.A."/>
            <person name="De Vries R.P."/>
            <person name="Sukno S.A."/>
            <person name="Thon M.R."/>
        </authorList>
    </citation>
    <scope>NUCLEOTIDE SEQUENCE</scope>
    <source>
        <strain evidence="3">CBS 193.32</strain>
    </source>
</reference>
<feature type="compositionally biased region" description="Polar residues" evidence="1">
    <location>
        <begin position="562"/>
        <end position="571"/>
    </location>
</feature>
<name>A0AAJ0ETQ0_9PEZI</name>
<evidence type="ECO:0000256" key="2">
    <source>
        <dbReference type="SAM" id="Phobius"/>
    </source>
</evidence>
<feature type="compositionally biased region" description="Low complexity" evidence="1">
    <location>
        <begin position="572"/>
        <end position="581"/>
    </location>
</feature>
<feature type="compositionally biased region" description="Low complexity" evidence="1">
    <location>
        <begin position="167"/>
        <end position="178"/>
    </location>
</feature>
<sequence length="605" mass="66242">MYEVPRAPYGVQIQGMVRYSREALDAAAVAVPALQPQLLGEEVENTGIKKQTDPSDILSLAASDRTMLEATRRWFRRNRTPLAVSVGVVGAGYVVTQYVMGKINDARERMSSDRIAKENLRRRFEQNQEDCTFTVLALLPSATTNILEAMNTEKITYEIQKMKGQTKSLKSSSGSPPSIADTTMTEDDGRSMVSSSVQSESGVHASQITVPAPTSAAAGGAAEGAQQEGGAAPTQKSRKSKRQLWDDLTISSITRAFTLLYTLALLTMLTRVQLNLLGRRSYLSSVISLATGAAQATISLENNDDDGLDQPYGNDFETNRRYLTFSWWLLNEGWKELGQRVEAAVRQVFGHLSPRDLLSFEQFSELTLAVRKAVEGATPEERRAAKWLPYLLPPRDKEDHVLRESGILEESTVMLSESNTSQSSPSSSPAVRRLLDETSDLIESPSFTHVLTLILDAGFSLLVDKKLSSAAFDKPDLAESEPRTSQVVVLLPKILSVLTRQAHIIGNGMPNEYLQEMEQVADLEGFAAVVYSSNWENEIHHDDEGIMASAVDVRASELPRASQGTAATFPSQTQGTTQGTGEESLVMVNPQSSFESAWGRAVDTK</sequence>
<feature type="region of interest" description="Disordered" evidence="1">
    <location>
        <begin position="561"/>
        <end position="605"/>
    </location>
</feature>
<organism evidence="3 4">
    <name type="scientific">Colletotrichum godetiae</name>
    <dbReference type="NCBI Taxonomy" id="1209918"/>
    <lineage>
        <taxon>Eukaryota</taxon>
        <taxon>Fungi</taxon>
        <taxon>Dikarya</taxon>
        <taxon>Ascomycota</taxon>
        <taxon>Pezizomycotina</taxon>
        <taxon>Sordariomycetes</taxon>
        <taxon>Hypocreomycetidae</taxon>
        <taxon>Glomerellales</taxon>
        <taxon>Glomerellaceae</taxon>
        <taxon>Colletotrichum</taxon>
        <taxon>Colletotrichum acutatum species complex</taxon>
    </lineage>
</organism>
<dbReference type="GO" id="GO:0005778">
    <property type="term" value="C:peroxisomal membrane"/>
    <property type="evidence" value="ECO:0007669"/>
    <property type="project" value="InterPro"/>
</dbReference>
<feature type="region of interest" description="Disordered" evidence="1">
    <location>
        <begin position="413"/>
        <end position="432"/>
    </location>
</feature>
<keyword evidence="4" id="KW-1185">Reference proteome</keyword>
<evidence type="ECO:0000313" key="4">
    <source>
        <dbReference type="Proteomes" id="UP001224890"/>
    </source>
</evidence>
<keyword evidence="2" id="KW-0812">Transmembrane</keyword>
<evidence type="ECO:0000313" key="3">
    <source>
        <dbReference type="EMBL" id="KAK1671515.1"/>
    </source>
</evidence>
<feature type="transmembrane region" description="Helical" evidence="2">
    <location>
        <begin position="82"/>
        <end position="100"/>
    </location>
</feature>
<gene>
    <name evidence="3" type="ORF">BDP55DRAFT_635766</name>
</gene>
<feature type="compositionally biased region" description="Low complexity" evidence="1">
    <location>
        <begin position="416"/>
        <end position="428"/>
    </location>
</feature>
<dbReference type="GO" id="GO:0030674">
    <property type="term" value="F:protein-macromolecule adaptor activity"/>
    <property type="evidence" value="ECO:0007669"/>
    <property type="project" value="TreeGrafter"/>
</dbReference>
<keyword evidence="2" id="KW-1133">Transmembrane helix</keyword>
<dbReference type="AlphaFoldDB" id="A0AAJ0ETQ0"/>
<dbReference type="EMBL" id="JAHMHR010000046">
    <property type="protein sequence ID" value="KAK1671515.1"/>
    <property type="molecule type" value="Genomic_DNA"/>
</dbReference>
<feature type="compositionally biased region" description="Low complexity" evidence="1">
    <location>
        <begin position="216"/>
        <end position="232"/>
    </location>
</feature>
<dbReference type="GeneID" id="85457339"/>
<feature type="compositionally biased region" description="Low complexity" evidence="1">
    <location>
        <begin position="191"/>
        <end position="206"/>
    </location>
</feature>
<keyword evidence="2" id="KW-0472">Membrane</keyword>
<dbReference type="PANTHER" id="PTHR28080">
    <property type="entry name" value="PEROXISOMAL BIOGENESIS FACTOR 3"/>
    <property type="match status" value="1"/>
</dbReference>
<comment type="caution">
    <text evidence="3">The sequence shown here is derived from an EMBL/GenBank/DDBJ whole genome shotgun (WGS) entry which is preliminary data.</text>
</comment>
<dbReference type="Pfam" id="PF04882">
    <property type="entry name" value="Peroxin-3"/>
    <property type="match status" value="1"/>
</dbReference>
<dbReference type="Proteomes" id="UP001224890">
    <property type="component" value="Unassembled WGS sequence"/>
</dbReference>
<proteinExistence type="predicted"/>
<accession>A0AAJ0ETQ0</accession>
<dbReference type="GO" id="GO:0045046">
    <property type="term" value="P:protein import into peroxisome membrane"/>
    <property type="evidence" value="ECO:0007669"/>
    <property type="project" value="TreeGrafter"/>
</dbReference>
<evidence type="ECO:0000256" key="1">
    <source>
        <dbReference type="SAM" id="MobiDB-lite"/>
    </source>
</evidence>
<dbReference type="PANTHER" id="PTHR28080:SF1">
    <property type="entry name" value="PEROXISOMAL BIOGENESIS FACTOR 3"/>
    <property type="match status" value="1"/>
</dbReference>
<feature type="region of interest" description="Disordered" evidence="1">
    <location>
        <begin position="164"/>
        <end position="238"/>
    </location>
</feature>
<dbReference type="InterPro" id="IPR006966">
    <property type="entry name" value="Peroxin-3"/>
</dbReference>
<protein>
    <submittedName>
        <fullName evidence="3">Peroxin-3</fullName>
    </submittedName>
</protein>
<dbReference type="RefSeq" id="XP_060425518.1">
    <property type="nucleotide sequence ID" value="XM_060572813.1"/>
</dbReference>